<evidence type="ECO:0000313" key="5">
    <source>
        <dbReference type="Proteomes" id="UP001274896"/>
    </source>
</evidence>
<dbReference type="Gene3D" id="3.30.70.270">
    <property type="match status" value="1"/>
</dbReference>
<dbReference type="CDD" id="cd01647">
    <property type="entry name" value="RT_LTR"/>
    <property type="match status" value="1"/>
</dbReference>
<evidence type="ECO:0000256" key="2">
    <source>
        <dbReference type="ARBA" id="ARBA00012180"/>
    </source>
</evidence>
<dbReference type="SUPFAM" id="SSF56672">
    <property type="entry name" value="DNA/RNA polymerases"/>
    <property type="match status" value="1"/>
</dbReference>
<dbReference type="EC" id="3.1.26.4" evidence="2"/>
<dbReference type="InterPro" id="IPR043128">
    <property type="entry name" value="Rev_trsase/Diguanyl_cyclase"/>
</dbReference>
<dbReference type="Gene3D" id="3.10.10.10">
    <property type="entry name" value="HIV Type 1 Reverse Transcriptase, subunit A, domain 1"/>
    <property type="match status" value="1"/>
</dbReference>
<dbReference type="InterPro" id="IPR043502">
    <property type="entry name" value="DNA/RNA_pol_sf"/>
</dbReference>
<reference evidence="4" key="1">
    <citation type="submission" date="2023-06" db="EMBL/GenBank/DDBJ databases">
        <title>Male Hemibagrus guttatus genome.</title>
        <authorList>
            <person name="Bian C."/>
        </authorList>
    </citation>
    <scope>NUCLEOTIDE SEQUENCE</scope>
    <source>
        <strain evidence="4">Male_cb2023</strain>
        <tissue evidence="4">Muscle</tissue>
    </source>
</reference>
<dbReference type="InterPro" id="IPR000477">
    <property type="entry name" value="RT_dom"/>
</dbReference>
<comment type="similarity">
    <text evidence="1">Belongs to the beta type-B retroviral polymerase family. HERV class-II K(HML-2) pol subfamily.</text>
</comment>
<keyword evidence="5" id="KW-1185">Reference proteome</keyword>
<protein>
    <recommendedName>
        <fullName evidence="2">ribonuclease H</fullName>
        <ecNumber evidence="2">3.1.26.4</ecNumber>
    </recommendedName>
</protein>
<organism evidence="4 5">
    <name type="scientific">Hemibagrus guttatus</name>
    <dbReference type="NCBI Taxonomy" id="175788"/>
    <lineage>
        <taxon>Eukaryota</taxon>
        <taxon>Metazoa</taxon>
        <taxon>Chordata</taxon>
        <taxon>Craniata</taxon>
        <taxon>Vertebrata</taxon>
        <taxon>Euteleostomi</taxon>
        <taxon>Actinopterygii</taxon>
        <taxon>Neopterygii</taxon>
        <taxon>Teleostei</taxon>
        <taxon>Ostariophysi</taxon>
        <taxon>Siluriformes</taxon>
        <taxon>Bagridae</taxon>
        <taxon>Hemibagrus</taxon>
    </lineage>
</organism>
<feature type="domain" description="Reverse transcriptase" evidence="3">
    <location>
        <begin position="9"/>
        <end position="149"/>
    </location>
</feature>
<comment type="caution">
    <text evidence="4">The sequence shown here is derived from an EMBL/GenBank/DDBJ whole genome shotgun (WGS) entry which is preliminary data.</text>
</comment>
<dbReference type="PANTHER" id="PTHR24559">
    <property type="entry name" value="TRANSPOSON TY3-I GAG-POL POLYPROTEIN"/>
    <property type="match status" value="1"/>
</dbReference>
<dbReference type="AlphaFoldDB" id="A0AAE0PU18"/>
<evidence type="ECO:0000313" key="4">
    <source>
        <dbReference type="EMBL" id="KAK3507919.1"/>
    </source>
</evidence>
<evidence type="ECO:0000256" key="1">
    <source>
        <dbReference type="ARBA" id="ARBA00010879"/>
    </source>
</evidence>
<proteinExistence type="inferred from homology"/>
<dbReference type="EMBL" id="JAUCMX010000028">
    <property type="protein sequence ID" value="KAK3507919.1"/>
    <property type="molecule type" value="Genomic_DNA"/>
</dbReference>
<evidence type="ECO:0000259" key="3">
    <source>
        <dbReference type="PROSITE" id="PS50878"/>
    </source>
</evidence>
<dbReference type="Proteomes" id="UP001274896">
    <property type="component" value="Unassembled WGS sequence"/>
</dbReference>
<dbReference type="Pfam" id="PF00078">
    <property type="entry name" value="RVT_1"/>
    <property type="match status" value="1"/>
</dbReference>
<dbReference type="PANTHER" id="PTHR24559:SF440">
    <property type="entry name" value="RIBONUCLEASE H"/>
    <property type="match status" value="1"/>
</dbReference>
<dbReference type="GO" id="GO:0004523">
    <property type="term" value="F:RNA-DNA hybrid ribonuclease activity"/>
    <property type="evidence" value="ECO:0007669"/>
    <property type="project" value="UniProtKB-EC"/>
</dbReference>
<accession>A0AAE0PU18</accession>
<dbReference type="PROSITE" id="PS50878">
    <property type="entry name" value="RT_POL"/>
    <property type="match status" value="1"/>
</dbReference>
<gene>
    <name evidence="4" type="ORF">QTP70_002982</name>
</gene>
<name>A0AAE0PU18_9TELE</name>
<sequence length="149" mass="17081">MEDYIEEALSAGHIHPSTSLAATGFFYVEKKDGGLRPCIDYHGLNAITVRYPYPLPLVPATLEQLQGANIFSKLDLRSAYNLIRIKESDEWKTAFHTTRGHYEYIVMPYGLTNAPAVFQSLINKIFRDMLNQFVNVYIDDILIYSKTRE</sequence>
<dbReference type="InterPro" id="IPR053134">
    <property type="entry name" value="RNA-dir_DNA_polymerase"/>
</dbReference>